<accession>A0ABR4IP59</accession>
<dbReference type="EMBL" id="JBFXLS010000016">
    <property type="protein sequence ID" value="KAL2829481.1"/>
    <property type="molecule type" value="Genomic_DNA"/>
</dbReference>
<evidence type="ECO:0000256" key="1">
    <source>
        <dbReference type="ARBA" id="ARBA00023015"/>
    </source>
</evidence>
<keyword evidence="2" id="KW-0804">Transcription</keyword>
<dbReference type="PROSITE" id="PS00463">
    <property type="entry name" value="ZN2_CY6_FUNGAL_1"/>
    <property type="match status" value="1"/>
</dbReference>
<dbReference type="Proteomes" id="UP001610335">
    <property type="component" value="Unassembled WGS sequence"/>
</dbReference>
<feature type="compositionally biased region" description="Polar residues" evidence="4">
    <location>
        <begin position="1"/>
        <end position="10"/>
    </location>
</feature>
<feature type="compositionally biased region" description="Polar residues" evidence="4">
    <location>
        <begin position="550"/>
        <end position="559"/>
    </location>
</feature>
<feature type="region of interest" description="Disordered" evidence="4">
    <location>
        <begin position="1"/>
        <end position="20"/>
    </location>
</feature>
<keyword evidence="3" id="KW-0539">Nucleus</keyword>
<evidence type="ECO:0000313" key="6">
    <source>
        <dbReference type="EMBL" id="KAL2829481.1"/>
    </source>
</evidence>
<evidence type="ECO:0000256" key="3">
    <source>
        <dbReference type="ARBA" id="ARBA00023242"/>
    </source>
</evidence>
<evidence type="ECO:0000259" key="5">
    <source>
        <dbReference type="PROSITE" id="PS00463"/>
    </source>
</evidence>
<evidence type="ECO:0000256" key="2">
    <source>
        <dbReference type="ARBA" id="ARBA00023163"/>
    </source>
</evidence>
<sequence length="622" mass="70838">MVKDQASNGPSPGESRKYRSRKQKPCDLCRKRRICCIREAGSDCCALCNTRGKTCTYLAPPPVRRRLPQESTQRSVSQSQSAISRSDQNLHHTLQYLGLSGDQDPYLLQHSSQQKLENAGHAVWACKKVNDNPEMPAQFTIFPDKHLDARPIYYPQNDVEGTAQPHKDELINAYFETVHPSFPIVSRSEFDPQSASTLYLASIYALSHVFCPEAKSIDPWVFLNFLGQAIPLEARNASLDSIEAALLYSQRHTYVFRAPTMPGLMAEIGNLVGMAHDVGLNVDPTNWKIPEAEKKRRKRLWWGIYMEDKWSALTLGRPSYLHDDQHNVPMLTTADFDDYQASNRKSRKEEISKRMFIAMGDLSIILSDVLSTFYTVRAVQMLKDMPSEEKDNCIFSFTNRLNQWDSVYSSLYHGNHDLFPDPTGTLQLSYYTLEITICRAVLRDKYDHPVRKRGEKMVLLVIEMLRTLQISRLRAFWWAVSKVNFSIVGAFMFSMLLTSIEDWEIDSWMSRITTYLKLLKEHSINFDTTKLACIRLELLSKVDHLMEEGGSNSKTNESSACMPAPSESTDNATAESREQVRLGDGNGNMTYSVDDPFEFVSFDPFGDSENLDWDALMGVSLN</sequence>
<feature type="domain" description="Zn(2)-C6 fungal-type" evidence="5">
    <location>
        <begin position="25"/>
        <end position="55"/>
    </location>
</feature>
<dbReference type="InterPro" id="IPR007219">
    <property type="entry name" value="XnlR_reg_dom"/>
</dbReference>
<dbReference type="InterPro" id="IPR050797">
    <property type="entry name" value="Carb_Metab_Trans_Reg"/>
</dbReference>
<proteinExistence type="predicted"/>
<feature type="region of interest" description="Disordered" evidence="4">
    <location>
        <begin position="549"/>
        <end position="585"/>
    </location>
</feature>
<keyword evidence="7" id="KW-1185">Reference proteome</keyword>
<dbReference type="SMART" id="SM00906">
    <property type="entry name" value="Fungal_trans"/>
    <property type="match status" value="1"/>
</dbReference>
<protein>
    <submittedName>
        <fullName evidence="6">Fungal-specific transcription factor domain-containing protein</fullName>
    </submittedName>
</protein>
<evidence type="ECO:0000313" key="7">
    <source>
        <dbReference type="Proteomes" id="UP001610335"/>
    </source>
</evidence>
<keyword evidence="1" id="KW-0805">Transcription regulation</keyword>
<dbReference type="InterPro" id="IPR001138">
    <property type="entry name" value="Zn2Cys6_DnaBD"/>
</dbReference>
<dbReference type="CDD" id="cd12148">
    <property type="entry name" value="fungal_TF_MHR"/>
    <property type="match status" value="1"/>
</dbReference>
<evidence type="ECO:0000256" key="4">
    <source>
        <dbReference type="SAM" id="MobiDB-lite"/>
    </source>
</evidence>
<dbReference type="PANTHER" id="PTHR31668">
    <property type="entry name" value="GLUCOSE TRANSPORT TRANSCRIPTION REGULATOR RGT1-RELATED-RELATED"/>
    <property type="match status" value="1"/>
</dbReference>
<reference evidence="6 7" key="1">
    <citation type="submission" date="2024-07" db="EMBL/GenBank/DDBJ databases">
        <title>Section-level genome sequencing and comparative genomics of Aspergillus sections Usti and Cavernicolus.</title>
        <authorList>
            <consortium name="Lawrence Berkeley National Laboratory"/>
            <person name="Nybo J.L."/>
            <person name="Vesth T.C."/>
            <person name="Theobald S."/>
            <person name="Frisvad J.C."/>
            <person name="Larsen T.O."/>
            <person name="Kjaerboelling I."/>
            <person name="Rothschild-Mancinelli K."/>
            <person name="Lyhne E.K."/>
            <person name="Kogle M.E."/>
            <person name="Barry K."/>
            <person name="Clum A."/>
            <person name="Na H."/>
            <person name="Ledsgaard L."/>
            <person name="Lin J."/>
            <person name="Lipzen A."/>
            <person name="Kuo A."/>
            <person name="Riley R."/>
            <person name="Mondo S."/>
            <person name="LaButti K."/>
            <person name="Haridas S."/>
            <person name="Pangalinan J."/>
            <person name="Salamov A.A."/>
            <person name="Simmons B.A."/>
            <person name="Magnuson J.K."/>
            <person name="Chen J."/>
            <person name="Drula E."/>
            <person name="Henrissat B."/>
            <person name="Wiebenga A."/>
            <person name="Lubbers R.J."/>
            <person name="Gomes A.C."/>
            <person name="Makela M.R."/>
            <person name="Stajich J."/>
            <person name="Grigoriev I.V."/>
            <person name="Mortensen U.H."/>
            <person name="De vries R.P."/>
            <person name="Baker S.E."/>
            <person name="Andersen M.R."/>
        </authorList>
    </citation>
    <scope>NUCLEOTIDE SEQUENCE [LARGE SCALE GENOMIC DNA]</scope>
    <source>
        <strain evidence="6 7">CBS 600.67</strain>
    </source>
</reference>
<name>A0ABR4IP59_9EURO</name>
<dbReference type="CDD" id="cd00067">
    <property type="entry name" value="GAL4"/>
    <property type="match status" value="1"/>
</dbReference>
<feature type="compositionally biased region" description="Low complexity" evidence="4">
    <location>
        <begin position="73"/>
        <end position="87"/>
    </location>
</feature>
<organism evidence="6 7">
    <name type="scientific">Aspergillus cavernicola</name>
    <dbReference type="NCBI Taxonomy" id="176166"/>
    <lineage>
        <taxon>Eukaryota</taxon>
        <taxon>Fungi</taxon>
        <taxon>Dikarya</taxon>
        <taxon>Ascomycota</taxon>
        <taxon>Pezizomycotina</taxon>
        <taxon>Eurotiomycetes</taxon>
        <taxon>Eurotiomycetidae</taxon>
        <taxon>Eurotiales</taxon>
        <taxon>Aspergillaceae</taxon>
        <taxon>Aspergillus</taxon>
        <taxon>Aspergillus subgen. Nidulantes</taxon>
    </lineage>
</organism>
<feature type="region of interest" description="Disordered" evidence="4">
    <location>
        <begin position="60"/>
        <end position="87"/>
    </location>
</feature>
<gene>
    <name evidence="6" type="ORF">BDW59DRAFT_159069</name>
</gene>
<dbReference type="PANTHER" id="PTHR31668:SF4">
    <property type="entry name" value="TRANSCRIPTIONAL ACTIVATOR PROTEIN DAL81"/>
    <property type="match status" value="1"/>
</dbReference>
<dbReference type="Pfam" id="PF04082">
    <property type="entry name" value="Fungal_trans"/>
    <property type="match status" value="1"/>
</dbReference>
<comment type="caution">
    <text evidence="6">The sequence shown here is derived from an EMBL/GenBank/DDBJ whole genome shotgun (WGS) entry which is preliminary data.</text>
</comment>